<keyword evidence="2" id="KW-1133">Transmembrane helix</keyword>
<organism evidence="3 4">
    <name type="scientific">Zarconia navalis LEGE 11467</name>
    <dbReference type="NCBI Taxonomy" id="1828826"/>
    <lineage>
        <taxon>Bacteria</taxon>
        <taxon>Bacillati</taxon>
        <taxon>Cyanobacteriota</taxon>
        <taxon>Cyanophyceae</taxon>
        <taxon>Oscillatoriophycideae</taxon>
        <taxon>Oscillatoriales</taxon>
        <taxon>Oscillatoriales incertae sedis</taxon>
        <taxon>Zarconia</taxon>
        <taxon>Zarconia navalis</taxon>
    </lineage>
</organism>
<dbReference type="RefSeq" id="WP_264321473.1">
    <property type="nucleotide sequence ID" value="NZ_JADEXN010000170.1"/>
</dbReference>
<accession>A0A928VVT3</accession>
<feature type="coiled-coil region" evidence="1">
    <location>
        <begin position="164"/>
        <end position="191"/>
    </location>
</feature>
<proteinExistence type="predicted"/>
<feature type="transmembrane region" description="Helical" evidence="2">
    <location>
        <begin position="9"/>
        <end position="31"/>
    </location>
</feature>
<protein>
    <submittedName>
        <fullName evidence="3">Uncharacterized protein</fullName>
    </submittedName>
</protein>
<feature type="transmembrane region" description="Helical" evidence="2">
    <location>
        <begin position="121"/>
        <end position="146"/>
    </location>
</feature>
<evidence type="ECO:0000313" key="4">
    <source>
        <dbReference type="Proteomes" id="UP000621799"/>
    </source>
</evidence>
<comment type="caution">
    <text evidence="3">The sequence shown here is derived from an EMBL/GenBank/DDBJ whole genome shotgun (WGS) entry which is preliminary data.</text>
</comment>
<dbReference type="EMBL" id="JADEXN010000170">
    <property type="protein sequence ID" value="MBE9041254.1"/>
    <property type="molecule type" value="Genomic_DNA"/>
</dbReference>
<sequence>MNSRNFSNFIGFTVGLVILMLLSFGVLQWLQVPTGSFLDWVIGAASFWWLMAIVTVPWNIHFRAKAVLAGAAESQERGIAVDDRQVQYTSLVARRSFWAAIALHVFSAAGLYALAAAGISAIGYISSGATLLFTALRPAVAFYQYLTDRLSNIGRQFRYPREDIVEVRHRLTSLEDVCARLELQLDIHRDESFAASQIRSIESVRGDLSRLATAHEDLRATNQAEHDRLAREARNAIAQLTTDGQFLDNVREIIRFFKTA</sequence>
<keyword evidence="1" id="KW-0175">Coiled coil</keyword>
<keyword evidence="4" id="KW-1185">Reference proteome</keyword>
<keyword evidence="2" id="KW-0812">Transmembrane</keyword>
<feature type="transmembrane region" description="Helical" evidence="2">
    <location>
        <begin position="97"/>
        <end position="115"/>
    </location>
</feature>
<keyword evidence="2" id="KW-0472">Membrane</keyword>
<dbReference type="AlphaFoldDB" id="A0A928VVT3"/>
<reference evidence="3" key="1">
    <citation type="submission" date="2020-10" db="EMBL/GenBank/DDBJ databases">
        <authorList>
            <person name="Castelo-Branco R."/>
            <person name="Eusebio N."/>
            <person name="Adriana R."/>
            <person name="Vieira A."/>
            <person name="Brugerolle De Fraissinette N."/>
            <person name="Rezende De Castro R."/>
            <person name="Schneider M.P."/>
            <person name="Vasconcelos V."/>
            <person name="Leao P.N."/>
        </authorList>
    </citation>
    <scope>NUCLEOTIDE SEQUENCE</scope>
    <source>
        <strain evidence="3">LEGE 11467</strain>
    </source>
</reference>
<evidence type="ECO:0000313" key="3">
    <source>
        <dbReference type="EMBL" id="MBE9041254.1"/>
    </source>
</evidence>
<evidence type="ECO:0000256" key="2">
    <source>
        <dbReference type="SAM" id="Phobius"/>
    </source>
</evidence>
<dbReference type="Proteomes" id="UP000621799">
    <property type="component" value="Unassembled WGS sequence"/>
</dbReference>
<gene>
    <name evidence="3" type="ORF">IQ235_10730</name>
</gene>
<name>A0A928VVT3_9CYAN</name>
<evidence type="ECO:0000256" key="1">
    <source>
        <dbReference type="SAM" id="Coils"/>
    </source>
</evidence>
<feature type="transmembrane region" description="Helical" evidence="2">
    <location>
        <begin position="37"/>
        <end position="58"/>
    </location>
</feature>